<gene>
    <name evidence="3" type="ORF">F4Y42_05890</name>
</gene>
<sequence>MTYRVAIIGHTGQGNYGHNVDEAFVGVEGADIVALADPDDAGRQQALERTGAAKGYSNYRQMLEEERPDITVIATREIGDHYELAMAAANTNTHIYIEKPVAASPAQVDEMVAACESNDKLLIVACPWRGHPPIQHVAIPLIKGGKIGEPRLARIHGMNGHEGGNQLFLDLYPHFFDFLWQIWGQPVWCHAHITQDGRDATPDDLMQGSEGMGLVAGNGIRAYYVFEDGFAADFESYEGDHKERPYRIDIHGTTGTLSLPGPMSNQPDIYYHPLVSPGLFNDERWQVIPSDPPPDDHKWVKAHHRMARSMIDKLNGREPAFPLLEGRTARRHLEWAMAAHASHIAGARVALPLTDPHNPFDSWR</sequence>
<dbReference type="PANTHER" id="PTHR43818:SF11">
    <property type="entry name" value="BCDNA.GH03377"/>
    <property type="match status" value="1"/>
</dbReference>
<dbReference type="AlphaFoldDB" id="A0A6B0YS64"/>
<evidence type="ECO:0000259" key="2">
    <source>
        <dbReference type="Pfam" id="PF01408"/>
    </source>
</evidence>
<name>A0A6B0YS64_9CHLR</name>
<dbReference type="Gene3D" id="3.30.360.10">
    <property type="entry name" value="Dihydrodipicolinate Reductase, domain 2"/>
    <property type="match status" value="1"/>
</dbReference>
<keyword evidence="1" id="KW-0560">Oxidoreductase</keyword>
<accession>A0A6B0YS64</accession>
<dbReference type="PANTHER" id="PTHR43818">
    <property type="entry name" value="BCDNA.GH03377"/>
    <property type="match status" value="1"/>
</dbReference>
<evidence type="ECO:0000313" key="3">
    <source>
        <dbReference type="EMBL" id="MXY92965.1"/>
    </source>
</evidence>
<dbReference type="Pfam" id="PF01408">
    <property type="entry name" value="GFO_IDH_MocA"/>
    <property type="match status" value="1"/>
</dbReference>
<comment type="caution">
    <text evidence="3">The sequence shown here is derived from an EMBL/GenBank/DDBJ whole genome shotgun (WGS) entry which is preliminary data.</text>
</comment>
<evidence type="ECO:0000256" key="1">
    <source>
        <dbReference type="ARBA" id="ARBA00023002"/>
    </source>
</evidence>
<dbReference type="Gene3D" id="3.40.50.720">
    <property type="entry name" value="NAD(P)-binding Rossmann-like Domain"/>
    <property type="match status" value="1"/>
</dbReference>
<proteinExistence type="predicted"/>
<dbReference type="SUPFAM" id="SSF51735">
    <property type="entry name" value="NAD(P)-binding Rossmann-fold domains"/>
    <property type="match status" value="1"/>
</dbReference>
<organism evidence="3">
    <name type="scientific">Caldilineaceae bacterium SB0664_bin_27</name>
    <dbReference type="NCBI Taxonomy" id="2605260"/>
    <lineage>
        <taxon>Bacteria</taxon>
        <taxon>Bacillati</taxon>
        <taxon>Chloroflexota</taxon>
        <taxon>Caldilineae</taxon>
        <taxon>Caldilineales</taxon>
        <taxon>Caldilineaceae</taxon>
    </lineage>
</organism>
<dbReference type="InterPro" id="IPR036291">
    <property type="entry name" value="NAD(P)-bd_dom_sf"/>
</dbReference>
<reference evidence="3" key="1">
    <citation type="submission" date="2019-09" db="EMBL/GenBank/DDBJ databases">
        <title>Characterisation of the sponge microbiome using genome-centric metagenomics.</title>
        <authorList>
            <person name="Engelberts J.P."/>
            <person name="Robbins S.J."/>
            <person name="De Goeij J.M."/>
            <person name="Aranda M."/>
            <person name="Bell S.C."/>
            <person name="Webster N.S."/>
        </authorList>
    </citation>
    <scope>NUCLEOTIDE SEQUENCE</scope>
    <source>
        <strain evidence="3">SB0664_bin_27</strain>
    </source>
</reference>
<protein>
    <submittedName>
        <fullName evidence="3">Gfo/Idh/MocA family oxidoreductase</fullName>
    </submittedName>
</protein>
<dbReference type="SUPFAM" id="SSF55347">
    <property type="entry name" value="Glyceraldehyde-3-phosphate dehydrogenase-like, C-terminal domain"/>
    <property type="match status" value="1"/>
</dbReference>
<dbReference type="EMBL" id="VXRG01000050">
    <property type="protein sequence ID" value="MXY92965.1"/>
    <property type="molecule type" value="Genomic_DNA"/>
</dbReference>
<dbReference type="GO" id="GO:0016491">
    <property type="term" value="F:oxidoreductase activity"/>
    <property type="evidence" value="ECO:0007669"/>
    <property type="project" value="UniProtKB-KW"/>
</dbReference>
<feature type="domain" description="Gfo/Idh/MocA-like oxidoreductase N-terminal" evidence="2">
    <location>
        <begin position="4"/>
        <end position="125"/>
    </location>
</feature>
<dbReference type="InterPro" id="IPR050463">
    <property type="entry name" value="Gfo/Idh/MocA_oxidrdct_glycsds"/>
</dbReference>
<dbReference type="InterPro" id="IPR000683">
    <property type="entry name" value="Gfo/Idh/MocA-like_OxRdtase_N"/>
</dbReference>
<dbReference type="GO" id="GO:0000166">
    <property type="term" value="F:nucleotide binding"/>
    <property type="evidence" value="ECO:0007669"/>
    <property type="project" value="InterPro"/>
</dbReference>